<dbReference type="EMBL" id="JAUUTW010000035">
    <property type="protein sequence ID" value="MDP1453944.1"/>
    <property type="molecule type" value="Genomic_DNA"/>
</dbReference>
<dbReference type="RefSeq" id="WP_305275237.1">
    <property type="nucleotide sequence ID" value="NZ_JAUUTW010000035.1"/>
</dbReference>
<evidence type="ECO:0000313" key="3">
    <source>
        <dbReference type="Proteomes" id="UP001178275"/>
    </source>
</evidence>
<feature type="coiled-coil region" evidence="1">
    <location>
        <begin position="296"/>
        <end position="323"/>
    </location>
</feature>
<organism evidence="2 3">
    <name type="scientific">Peribacillus frigoritolerans</name>
    <dbReference type="NCBI Taxonomy" id="450367"/>
    <lineage>
        <taxon>Bacteria</taxon>
        <taxon>Bacillati</taxon>
        <taxon>Bacillota</taxon>
        <taxon>Bacilli</taxon>
        <taxon>Bacillales</taxon>
        <taxon>Bacillaceae</taxon>
        <taxon>Peribacillus</taxon>
    </lineage>
</organism>
<evidence type="ECO:0000313" key="2">
    <source>
        <dbReference type="EMBL" id="MDP1453944.1"/>
    </source>
</evidence>
<accession>A0AA90T333</accession>
<dbReference type="AlphaFoldDB" id="A0AA90T333"/>
<dbReference type="Proteomes" id="UP001178275">
    <property type="component" value="Unassembled WGS sequence"/>
</dbReference>
<reference evidence="2" key="1">
    <citation type="submission" date="2023-07" db="EMBL/GenBank/DDBJ databases">
        <title>Murine gut Bacillus species.</title>
        <authorList>
            <person name="Gutman E."/>
            <person name="Hashuel R."/>
            <person name="Litvak Y."/>
        </authorList>
    </citation>
    <scope>NUCLEOTIDE SEQUENCE</scope>
    <source>
        <strain evidence="2">RU293</strain>
    </source>
</reference>
<evidence type="ECO:0000256" key="1">
    <source>
        <dbReference type="SAM" id="Coils"/>
    </source>
</evidence>
<name>A0AA90T333_9BACI</name>
<feature type="coiled-coil region" evidence="1">
    <location>
        <begin position="208"/>
        <end position="242"/>
    </location>
</feature>
<feature type="non-terminal residue" evidence="2">
    <location>
        <position position="323"/>
    </location>
</feature>
<protein>
    <submittedName>
        <fullName evidence="2">Uncharacterized protein</fullName>
    </submittedName>
</protein>
<gene>
    <name evidence="2" type="ORF">Q8G36_23655</name>
</gene>
<feature type="coiled-coil region" evidence="1">
    <location>
        <begin position="50"/>
        <end position="143"/>
    </location>
</feature>
<proteinExistence type="predicted"/>
<sequence length="323" mass="38628">MYTDDEIQKSKLNKITPVQLQQMIIHLRSELSLYKSKVNEYEVDYSKKKIRKLIKQNEEMINEQRTYQDLINRKEHERKSAETKVQKLEEEIKKYKTELQYVKETKTNDEKNKNDIKTLGDKNKLLQREIASLQKKVQGYESAQKQNVYDEEFKKFGHEGFKKMADGLSEVKSLLAPVNTKITNLDVQSINLEIEKLVEKVMFYFQEQNIFKKEIQELKGTINSLNEKELNYKNEMNHLTNTIDLLYDQEKQYKVVINNLEKALSDKEEHHKQDIKKFKHEIENYISKIGHLSELESQYKVNIENLEQMITDLKEKENFHQQE</sequence>
<comment type="caution">
    <text evidence="2">The sequence shown here is derived from an EMBL/GenBank/DDBJ whole genome shotgun (WGS) entry which is preliminary data.</text>
</comment>
<keyword evidence="1" id="KW-0175">Coiled coil</keyword>